<accession>A0A392U1E9</accession>
<dbReference type="AlphaFoldDB" id="A0A392U1E9"/>
<evidence type="ECO:0000313" key="1">
    <source>
        <dbReference type="EMBL" id="MCI67273.1"/>
    </source>
</evidence>
<feature type="non-terminal residue" evidence="1">
    <location>
        <position position="1"/>
    </location>
</feature>
<evidence type="ECO:0000313" key="2">
    <source>
        <dbReference type="Proteomes" id="UP000265520"/>
    </source>
</evidence>
<name>A0A392U1E9_9FABA</name>
<sequence length="33" mass="3715">REKLCSFSFISAKQKNAGTEEQNHGNRAYELTG</sequence>
<comment type="caution">
    <text evidence="1">The sequence shown here is derived from an EMBL/GenBank/DDBJ whole genome shotgun (WGS) entry which is preliminary data.</text>
</comment>
<dbReference type="Proteomes" id="UP000265520">
    <property type="component" value="Unassembled WGS sequence"/>
</dbReference>
<protein>
    <submittedName>
        <fullName evidence="1">Uncharacterized protein</fullName>
    </submittedName>
</protein>
<proteinExistence type="predicted"/>
<organism evidence="1 2">
    <name type="scientific">Trifolium medium</name>
    <dbReference type="NCBI Taxonomy" id="97028"/>
    <lineage>
        <taxon>Eukaryota</taxon>
        <taxon>Viridiplantae</taxon>
        <taxon>Streptophyta</taxon>
        <taxon>Embryophyta</taxon>
        <taxon>Tracheophyta</taxon>
        <taxon>Spermatophyta</taxon>
        <taxon>Magnoliopsida</taxon>
        <taxon>eudicotyledons</taxon>
        <taxon>Gunneridae</taxon>
        <taxon>Pentapetalae</taxon>
        <taxon>rosids</taxon>
        <taxon>fabids</taxon>
        <taxon>Fabales</taxon>
        <taxon>Fabaceae</taxon>
        <taxon>Papilionoideae</taxon>
        <taxon>50 kb inversion clade</taxon>
        <taxon>NPAAA clade</taxon>
        <taxon>Hologalegina</taxon>
        <taxon>IRL clade</taxon>
        <taxon>Trifolieae</taxon>
        <taxon>Trifolium</taxon>
    </lineage>
</organism>
<reference evidence="1 2" key="1">
    <citation type="journal article" date="2018" name="Front. Plant Sci.">
        <title>Red Clover (Trifolium pratense) and Zigzag Clover (T. medium) - A Picture of Genomic Similarities and Differences.</title>
        <authorList>
            <person name="Dluhosova J."/>
            <person name="Istvanek J."/>
            <person name="Nedelnik J."/>
            <person name="Repkova J."/>
        </authorList>
    </citation>
    <scope>NUCLEOTIDE SEQUENCE [LARGE SCALE GENOMIC DNA]</scope>
    <source>
        <strain evidence="2">cv. 10/8</strain>
        <tissue evidence="1">Leaf</tissue>
    </source>
</reference>
<dbReference type="EMBL" id="LXQA010713158">
    <property type="protein sequence ID" value="MCI67273.1"/>
    <property type="molecule type" value="Genomic_DNA"/>
</dbReference>
<keyword evidence="2" id="KW-1185">Reference proteome</keyword>